<accession>A0ABU5MW46</accession>
<evidence type="ECO:0000313" key="2">
    <source>
        <dbReference type="EMBL" id="MDZ8118387.1"/>
    </source>
</evidence>
<reference evidence="2 3" key="1">
    <citation type="journal article" date="2024" name="Appl. Environ. Microbiol.">
        <title>Pontiella agarivorans sp. nov., a novel marine anaerobic bacterium capable of degrading macroalgal polysaccharides and fixing nitrogen.</title>
        <authorList>
            <person name="Liu N."/>
            <person name="Kivenson V."/>
            <person name="Peng X."/>
            <person name="Cui Z."/>
            <person name="Lankiewicz T.S."/>
            <person name="Gosselin K.M."/>
            <person name="English C.J."/>
            <person name="Blair E.M."/>
            <person name="O'Malley M.A."/>
            <person name="Valentine D.L."/>
        </authorList>
    </citation>
    <scope>NUCLEOTIDE SEQUENCE [LARGE SCALE GENOMIC DNA]</scope>
    <source>
        <strain evidence="2 3">NLcol2</strain>
    </source>
</reference>
<evidence type="ECO:0000313" key="3">
    <source>
        <dbReference type="Proteomes" id="UP001290861"/>
    </source>
</evidence>
<organism evidence="2 3">
    <name type="scientific">Pontiella agarivorans</name>
    <dbReference type="NCBI Taxonomy" id="3038953"/>
    <lineage>
        <taxon>Bacteria</taxon>
        <taxon>Pseudomonadati</taxon>
        <taxon>Kiritimatiellota</taxon>
        <taxon>Kiritimatiellia</taxon>
        <taxon>Kiritimatiellales</taxon>
        <taxon>Pontiellaceae</taxon>
        <taxon>Pontiella</taxon>
    </lineage>
</organism>
<dbReference type="Proteomes" id="UP001290861">
    <property type="component" value="Unassembled WGS sequence"/>
</dbReference>
<proteinExistence type="predicted"/>
<dbReference type="EMBL" id="JARVCO010000007">
    <property type="protein sequence ID" value="MDZ8118387.1"/>
    <property type="molecule type" value="Genomic_DNA"/>
</dbReference>
<evidence type="ECO:0000256" key="1">
    <source>
        <dbReference type="SAM" id="MobiDB-lite"/>
    </source>
</evidence>
<feature type="region of interest" description="Disordered" evidence="1">
    <location>
        <begin position="1"/>
        <end position="30"/>
    </location>
</feature>
<keyword evidence="3" id="KW-1185">Reference proteome</keyword>
<protein>
    <submittedName>
        <fullName evidence="2">DUF4404 family protein</fullName>
    </submittedName>
</protein>
<comment type="caution">
    <text evidence="2">The sequence shown here is derived from an EMBL/GenBank/DDBJ whole genome shotgun (WGS) entry which is preliminary data.</text>
</comment>
<sequence>MKGNKMPHNEVKKSIGALKAEVEQTPKDTGRFEEILHDAHEGLERYTPEALQDFAETLKREAAEFEVDHPQIVALINHITTSLSNLGI</sequence>
<feature type="compositionally biased region" description="Basic and acidic residues" evidence="1">
    <location>
        <begin position="20"/>
        <end position="30"/>
    </location>
</feature>
<gene>
    <name evidence="2" type="ORF">P9H32_07055</name>
</gene>
<name>A0ABU5MW46_9BACT</name>
<dbReference type="InterPro" id="IPR025516">
    <property type="entry name" value="DUF4404"/>
</dbReference>
<dbReference type="Pfam" id="PF14357">
    <property type="entry name" value="DUF4404"/>
    <property type="match status" value="1"/>
</dbReference>